<sequence length="68" mass="7519">MSKKESGVSFGFKISTELVAALVVGVGIGLLVDNYFNTKPFGLIIFFILGAFAGFLNVYRVMRRIEKQ</sequence>
<organism evidence="2">
    <name type="scientific">marine metagenome</name>
    <dbReference type="NCBI Taxonomy" id="408172"/>
    <lineage>
        <taxon>unclassified sequences</taxon>
        <taxon>metagenomes</taxon>
        <taxon>ecological metagenomes</taxon>
    </lineage>
</organism>
<feature type="transmembrane region" description="Helical" evidence="1">
    <location>
        <begin position="44"/>
        <end position="62"/>
    </location>
</feature>
<keyword evidence="1" id="KW-1133">Transmembrane helix</keyword>
<dbReference type="EMBL" id="UINC01168679">
    <property type="protein sequence ID" value="SVD71828.1"/>
    <property type="molecule type" value="Genomic_DNA"/>
</dbReference>
<reference evidence="2" key="1">
    <citation type="submission" date="2018-05" db="EMBL/GenBank/DDBJ databases">
        <authorList>
            <person name="Lanie J.A."/>
            <person name="Ng W.-L."/>
            <person name="Kazmierczak K.M."/>
            <person name="Andrzejewski T.M."/>
            <person name="Davidsen T.M."/>
            <person name="Wayne K.J."/>
            <person name="Tettelin H."/>
            <person name="Glass J.I."/>
            <person name="Rusch D."/>
            <person name="Podicherti R."/>
            <person name="Tsui H.-C.T."/>
            <person name="Winkler M.E."/>
        </authorList>
    </citation>
    <scope>NUCLEOTIDE SEQUENCE</scope>
</reference>
<feature type="transmembrane region" description="Helical" evidence="1">
    <location>
        <begin position="12"/>
        <end position="32"/>
    </location>
</feature>
<evidence type="ECO:0008006" key="3">
    <source>
        <dbReference type="Google" id="ProtNLM"/>
    </source>
</evidence>
<dbReference type="InterPro" id="IPR032820">
    <property type="entry name" value="ATPase_put"/>
</dbReference>
<dbReference type="AlphaFoldDB" id="A0A382XNC7"/>
<evidence type="ECO:0000256" key="1">
    <source>
        <dbReference type="SAM" id="Phobius"/>
    </source>
</evidence>
<dbReference type="Pfam" id="PF09527">
    <property type="entry name" value="ATPase_gene1"/>
    <property type="match status" value="1"/>
</dbReference>
<keyword evidence="1" id="KW-0472">Membrane</keyword>
<evidence type="ECO:0000313" key="2">
    <source>
        <dbReference type="EMBL" id="SVD71828.1"/>
    </source>
</evidence>
<accession>A0A382XNC7</accession>
<name>A0A382XNC7_9ZZZZ</name>
<keyword evidence="1" id="KW-0812">Transmembrane</keyword>
<proteinExistence type="predicted"/>
<protein>
    <recommendedName>
        <fullName evidence="3">ATP synthase protein I</fullName>
    </recommendedName>
</protein>
<gene>
    <name evidence="2" type="ORF">METZ01_LOCUS424682</name>
</gene>